<feature type="compositionally biased region" description="Basic and acidic residues" evidence="1">
    <location>
        <begin position="29"/>
        <end position="60"/>
    </location>
</feature>
<proteinExistence type="predicted"/>
<feature type="region of interest" description="Disordered" evidence="1">
    <location>
        <begin position="22"/>
        <end position="136"/>
    </location>
</feature>
<protein>
    <submittedName>
        <fullName evidence="3">Hypothetical_protein</fullName>
    </submittedName>
</protein>
<name>A0AA86RQG6_9EUKA</name>
<sequence length="136" mass="15549">MSQLLLDIIDIYILITTNRINKTNNAEAQPEKTEVSQKAEHTKSIEEKAPDKTKLKDAQKQKKKKSPVQKLQDQKTTKMPQSNAKSPQKETQKKKEDKQPILEKPVKPQPNDGQNEQKRLLTQNRKPSQSSPKLGI</sequence>
<feature type="compositionally biased region" description="Basic and acidic residues" evidence="1">
    <location>
        <begin position="87"/>
        <end position="106"/>
    </location>
</feature>
<dbReference type="AlphaFoldDB" id="A0AA86RQG6"/>
<dbReference type="Proteomes" id="UP001642409">
    <property type="component" value="Unassembled WGS sequence"/>
</dbReference>
<evidence type="ECO:0000313" key="3">
    <source>
        <dbReference type="EMBL" id="CAL5984695.1"/>
    </source>
</evidence>
<dbReference type="EMBL" id="CAXDID020000017">
    <property type="protein sequence ID" value="CAL5984695.1"/>
    <property type="molecule type" value="Genomic_DNA"/>
</dbReference>
<organism evidence="2">
    <name type="scientific">Hexamita inflata</name>
    <dbReference type="NCBI Taxonomy" id="28002"/>
    <lineage>
        <taxon>Eukaryota</taxon>
        <taxon>Metamonada</taxon>
        <taxon>Diplomonadida</taxon>
        <taxon>Hexamitidae</taxon>
        <taxon>Hexamitinae</taxon>
        <taxon>Hexamita</taxon>
    </lineage>
</organism>
<comment type="caution">
    <text evidence="2">The sequence shown here is derived from an EMBL/GenBank/DDBJ whole genome shotgun (WGS) entry which is preliminary data.</text>
</comment>
<reference evidence="2" key="1">
    <citation type="submission" date="2023-06" db="EMBL/GenBank/DDBJ databases">
        <authorList>
            <person name="Kurt Z."/>
        </authorList>
    </citation>
    <scope>NUCLEOTIDE SEQUENCE</scope>
</reference>
<gene>
    <name evidence="2" type="ORF">HINF_LOCUS66461</name>
    <name evidence="3" type="ORF">HINF_LOCUS8228</name>
</gene>
<evidence type="ECO:0000313" key="4">
    <source>
        <dbReference type="Proteomes" id="UP001642409"/>
    </source>
</evidence>
<feature type="compositionally biased region" description="Polar residues" evidence="1">
    <location>
        <begin position="120"/>
        <end position="136"/>
    </location>
</feature>
<dbReference type="EMBL" id="CATOUU010001186">
    <property type="protein sequence ID" value="CAI9978816.1"/>
    <property type="molecule type" value="Genomic_DNA"/>
</dbReference>
<accession>A0AA86RQG6</accession>
<reference evidence="3 4" key="2">
    <citation type="submission" date="2024-07" db="EMBL/GenBank/DDBJ databases">
        <authorList>
            <person name="Akdeniz Z."/>
        </authorList>
    </citation>
    <scope>NUCLEOTIDE SEQUENCE [LARGE SCALE GENOMIC DNA]</scope>
</reference>
<evidence type="ECO:0000313" key="2">
    <source>
        <dbReference type="EMBL" id="CAI9978816.1"/>
    </source>
</evidence>
<keyword evidence="4" id="KW-1185">Reference proteome</keyword>
<evidence type="ECO:0000256" key="1">
    <source>
        <dbReference type="SAM" id="MobiDB-lite"/>
    </source>
</evidence>
<feature type="compositionally biased region" description="Polar residues" evidence="1">
    <location>
        <begin position="77"/>
        <end position="86"/>
    </location>
</feature>